<proteinExistence type="predicted"/>
<protein>
    <recommendedName>
        <fullName evidence="5">TrbL/VirB6 plasmid conjugal transfer protein</fullName>
    </recommendedName>
</protein>
<organism evidence="3 4">
    <name type="scientific">Microbacterium panaciterrae</name>
    <dbReference type="NCBI Taxonomy" id="985759"/>
    <lineage>
        <taxon>Bacteria</taxon>
        <taxon>Bacillati</taxon>
        <taxon>Actinomycetota</taxon>
        <taxon>Actinomycetes</taxon>
        <taxon>Micrococcales</taxon>
        <taxon>Microbacteriaceae</taxon>
        <taxon>Microbacterium</taxon>
    </lineage>
</organism>
<evidence type="ECO:0000256" key="2">
    <source>
        <dbReference type="SAM" id="Phobius"/>
    </source>
</evidence>
<feature type="transmembrane region" description="Helical" evidence="2">
    <location>
        <begin position="84"/>
        <end position="106"/>
    </location>
</feature>
<name>A0ABP8PD86_9MICO</name>
<keyword evidence="2" id="KW-0472">Membrane</keyword>
<gene>
    <name evidence="3" type="ORF">GCM10023171_17850</name>
</gene>
<keyword evidence="2" id="KW-1133">Transmembrane helix</keyword>
<dbReference type="RefSeq" id="WP_345186218.1">
    <property type="nucleotide sequence ID" value="NZ_BAABGP010000012.1"/>
</dbReference>
<feature type="transmembrane region" description="Helical" evidence="2">
    <location>
        <begin position="260"/>
        <end position="282"/>
    </location>
</feature>
<feature type="compositionally biased region" description="Low complexity" evidence="1">
    <location>
        <begin position="425"/>
        <end position="439"/>
    </location>
</feature>
<feature type="transmembrane region" description="Helical" evidence="2">
    <location>
        <begin position="118"/>
        <end position="137"/>
    </location>
</feature>
<feature type="region of interest" description="Disordered" evidence="1">
    <location>
        <begin position="344"/>
        <end position="487"/>
    </location>
</feature>
<reference evidence="4" key="1">
    <citation type="journal article" date="2019" name="Int. J. Syst. Evol. Microbiol.">
        <title>The Global Catalogue of Microorganisms (GCM) 10K type strain sequencing project: providing services to taxonomists for standard genome sequencing and annotation.</title>
        <authorList>
            <consortium name="The Broad Institute Genomics Platform"/>
            <consortium name="The Broad Institute Genome Sequencing Center for Infectious Disease"/>
            <person name="Wu L."/>
            <person name="Ma J."/>
        </authorList>
    </citation>
    <scope>NUCLEOTIDE SEQUENCE [LARGE SCALE GENOMIC DNA]</scope>
    <source>
        <strain evidence="4">JCM 17839</strain>
    </source>
</reference>
<keyword evidence="2" id="KW-0812">Transmembrane</keyword>
<evidence type="ECO:0008006" key="5">
    <source>
        <dbReference type="Google" id="ProtNLM"/>
    </source>
</evidence>
<feature type="compositionally biased region" description="Low complexity" evidence="1">
    <location>
        <begin position="446"/>
        <end position="467"/>
    </location>
</feature>
<feature type="transmembrane region" description="Helical" evidence="2">
    <location>
        <begin position="54"/>
        <end position="72"/>
    </location>
</feature>
<dbReference type="EMBL" id="BAABGP010000012">
    <property type="protein sequence ID" value="GAA4484649.1"/>
    <property type="molecule type" value="Genomic_DNA"/>
</dbReference>
<feature type="transmembrane region" description="Helical" evidence="2">
    <location>
        <begin position="228"/>
        <end position="248"/>
    </location>
</feature>
<sequence>MIVDLVATAAAAGGCNWWDPICVNTAIIDGAIKTVADEMAAHWASVFMNGWAQLEMMFFASWVAIPLLASLTDPNGVVRWLQNSLAQVTWFFAILGALISAGWTFFKLRAEKIRQMTVRMAVLLLISTSGGLIVAALDQLAHLLAIGLLTMVGVNAGTTLATDAVLSISPALPLVIGAIATLGLLIQYTIMIGRGPLVMVLVGLWPLSAAAATLGVKKGTDSFDKITSWLLAFVIYPFPAAVVYAAAFKLKSGSDGLGGILYGFALEMMALFVLPAVMRIIAPQVQALGRAYGGEVALKTAAAVAETAVAVGAAVVTAGAAAGLLGAKLGTTVGSKATEAAAQQAGQQAAKNVGRGGGAGPDAGGTPQSGGETRPPSSPPAESGGGASTVDAGNGAPAAPPTPAPAPDLQTPPAAPGPNRPAPNPATTAPARRPAPQRATSDRQDAAAMTRRMQAAAQAAQVTSSSANRATRQALEDIDETIGGKHD</sequence>
<evidence type="ECO:0000313" key="4">
    <source>
        <dbReference type="Proteomes" id="UP001500731"/>
    </source>
</evidence>
<accession>A0ABP8PD86</accession>
<feature type="compositionally biased region" description="Gly residues" evidence="1">
    <location>
        <begin position="354"/>
        <end position="363"/>
    </location>
</feature>
<comment type="caution">
    <text evidence="3">The sequence shown here is derived from an EMBL/GenBank/DDBJ whole genome shotgun (WGS) entry which is preliminary data.</text>
</comment>
<dbReference type="Proteomes" id="UP001500731">
    <property type="component" value="Unassembled WGS sequence"/>
</dbReference>
<feature type="transmembrane region" description="Helical" evidence="2">
    <location>
        <begin position="172"/>
        <end position="191"/>
    </location>
</feature>
<feature type="compositionally biased region" description="Pro residues" evidence="1">
    <location>
        <begin position="413"/>
        <end position="424"/>
    </location>
</feature>
<evidence type="ECO:0000256" key="1">
    <source>
        <dbReference type="SAM" id="MobiDB-lite"/>
    </source>
</evidence>
<evidence type="ECO:0000313" key="3">
    <source>
        <dbReference type="EMBL" id="GAA4484649.1"/>
    </source>
</evidence>
<keyword evidence="4" id="KW-1185">Reference proteome</keyword>
<feature type="transmembrane region" description="Helical" evidence="2">
    <location>
        <begin position="197"/>
        <end position="216"/>
    </location>
</feature>